<organism evidence="10 11">
    <name type="scientific">Motilimonas cestriensis</name>
    <dbReference type="NCBI Taxonomy" id="2742685"/>
    <lineage>
        <taxon>Bacteria</taxon>
        <taxon>Pseudomonadati</taxon>
        <taxon>Pseudomonadota</taxon>
        <taxon>Gammaproteobacteria</taxon>
        <taxon>Alteromonadales</taxon>
        <taxon>Alteromonadales genera incertae sedis</taxon>
        <taxon>Motilimonas</taxon>
    </lineage>
</organism>
<dbReference type="InterPro" id="IPR050925">
    <property type="entry name" value="Rhomboid_protease_S54"/>
</dbReference>
<evidence type="ECO:0000256" key="4">
    <source>
        <dbReference type="ARBA" id="ARBA00022801"/>
    </source>
</evidence>
<dbReference type="Gene3D" id="1.20.1540.10">
    <property type="entry name" value="Rhomboid-like"/>
    <property type="match status" value="1"/>
</dbReference>
<keyword evidence="4 10" id="KW-0378">Hydrolase</keyword>
<reference evidence="10 11" key="1">
    <citation type="journal article" date="2022" name="Environ. Microbiol. Rep.">
        <title>Eco-phylogenetic analyses reveal divergent evolution of vitamin B12 metabolism in the marine bacterial family 'Psychromonadaceae'.</title>
        <authorList>
            <person name="Jin X."/>
            <person name="Yang Y."/>
            <person name="Cao H."/>
            <person name="Gao B."/>
            <person name="Zhao Z."/>
        </authorList>
    </citation>
    <scope>NUCLEOTIDE SEQUENCE [LARGE SCALE GENOMIC DNA]</scope>
    <source>
        <strain evidence="10 11">MKS20</strain>
    </source>
</reference>
<dbReference type="Pfam" id="PF13453">
    <property type="entry name" value="Zn_ribbon_TFIIB"/>
    <property type="match status" value="2"/>
</dbReference>
<dbReference type="Proteomes" id="UP001201273">
    <property type="component" value="Unassembled WGS sequence"/>
</dbReference>
<evidence type="ECO:0000256" key="6">
    <source>
        <dbReference type="ARBA" id="ARBA00023136"/>
    </source>
</evidence>
<evidence type="ECO:0000256" key="5">
    <source>
        <dbReference type="ARBA" id="ARBA00022989"/>
    </source>
</evidence>
<keyword evidence="6 7" id="KW-0472">Membrane</keyword>
<evidence type="ECO:0000313" key="10">
    <source>
        <dbReference type="EMBL" id="MCE2596020.1"/>
    </source>
</evidence>
<evidence type="ECO:0000259" key="8">
    <source>
        <dbReference type="Pfam" id="PF01694"/>
    </source>
</evidence>
<evidence type="ECO:0000256" key="1">
    <source>
        <dbReference type="ARBA" id="ARBA00004141"/>
    </source>
</evidence>
<dbReference type="GO" id="GO:0006508">
    <property type="term" value="P:proteolysis"/>
    <property type="evidence" value="ECO:0007669"/>
    <property type="project" value="UniProtKB-KW"/>
</dbReference>
<evidence type="ECO:0000256" key="3">
    <source>
        <dbReference type="ARBA" id="ARBA00022692"/>
    </source>
</evidence>
<dbReference type="Pfam" id="PF01694">
    <property type="entry name" value="Rhomboid"/>
    <property type="match status" value="1"/>
</dbReference>
<comment type="subcellular location">
    <subcellularLocation>
        <location evidence="1">Membrane</location>
        <topology evidence="1">Multi-pass membrane protein</topology>
    </subcellularLocation>
</comment>
<dbReference type="RefSeq" id="WP_233053683.1">
    <property type="nucleotide sequence ID" value="NZ_JAIMJA010000015.1"/>
</dbReference>
<dbReference type="PANTHER" id="PTHR43731:SF14">
    <property type="entry name" value="PRESENILIN-ASSOCIATED RHOMBOID-LIKE PROTEIN, MITOCHONDRIAL"/>
    <property type="match status" value="1"/>
</dbReference>
<feature type="domain" description="Transcription factor zinc-finger" evidence="9">
    <location>
        <begin position="72"/>
        <end position="108"/>
    </location>
</feature>
<feature type="transmembrane region" description="Helical" evidence="7">
    <location>
        <begin position="258"/>
        <end position="278"/>
    </location>
</feature>
<name>A0ABS8WBZ5_9GAMM</name>
<dbReference type="SUPFAM" id="SSF144091">
    <property type="entry name" value="Rhomboid-like"/>
    <property type="match status" value="1"/>
</dbReference>
<dbReference type="GO" id="GO:0008233">
    <property type="term" value="F:peptidase activity"/>
    <property type="evidence" value="ECO:0007669"/>
    <property type="project" value="UniProtKB-KW"/>
</dbReference>
<feature type="transmembrane region" description="Helical" evidence="7">
    <location>
        <begin position="233"/>
        <end position="252"/>
    </location>
</feature>
<dbReference type="PANTHER" id="PTHR43731">
    <property type="entry name" value="RHOMBOID PROTEASE"/>
    <property type="match status" value="1"/>
</dbReference>
<dbReference type="InterPro" id="IPR035952">
    <property type="entry name" value="Rhomboid-like_sf"/>
</dbReference>
<gene>
    <name evidence="10" type="ORF">K6Y31_14500</name>
</gene>
<dbReference type="InterPro" id="IPR027392">
    <property type="entry name" value="TF_Znf"/>
</dbReference>
<proteinExistence type="inferred from homology"/>
<feature type="transmembrane region" description="Helical" evidence="7">
    <location>
        <begin position="195"/>
        <end position="221"/>
    </location>
</feature>
<keyword evidence="10" id="KW-0645">Protease</keyword>
<evidence type="ECO:0000256" key="7">
    <source>
        <dbReference type="SAM" id="Phobius"/>
    </source>
</evidence>
<keyword evidence="11" id="KW-1185">Reference proteome</keyword>
<accession>A0ABS8WBZ5</accession>
<feature type="transmembrane region" description="Helical" evidence="7">
    <location>
        <begin position="318"/>
        <end position="338"/>
    </location>
</feature>
<feature type="domain" description="Peptidase S54 rhomboid" evidence="8">
    <location>
        <begin position="195"/>
        <end position="338"/>
    </location>
</feature>
<evidence type="ECO:0000256" key="2">
    <source>
        <dbReference type="ARBA" id="ARBA00009045"/>
    </source>
</evidence>
<dbReference type="EMBL" id="JAIMJA010000015">
    <property type="protein sequence ID" value="MCE2596020.1"/>
    <property type="molecule type" value="Genomic_DNA"/>
</dbReference>
<comment type="caution">
    <text evidence="10">The sequence shown here is derived from an EMBL/GenBank/DDBJ whole genome shotgun (WGS) entry which is preliminary data.</text>
</comment>
<feature type="transmembrane region" description="Helical" evidence="7">
    <location>
        <begin position="290"/>
        <end position="312"/>
    </location>
</feature>
<protein>
    <submittedName>
        <fullName evidence="10">Rhomboid family intramembrane serine protease</fullName>
        <ecNumber evidence="10">3.4.21.105</ecNumber>
    </submittedName>
</protein>
<feature type="transmembrane region" description="Helical" evidence="7">
    <location>
        <begin position="154"/>
        <end position="175"/>
    </location>
</feature>
<keyword evidence="3 7" id="KW-0812">Transmembrane</keyword>
<evidence type="ECO:0000313" key="11">
    <source>
        <dbReference type="Proteomes" id="UP001201273"/>
    </source>
</evidence>
<comment type="similarity">
    <text evidence="2">Belongs to the peptidase S54 family.</text>
</comment>
<dbReference type="EC" id="3.4.21.105" evidence="10"/>
<feature type="domain" description="Transcription factor zinc-finger" evidence="9">
    <location>
        <begin position="10"/>
        <end position="46"/>
    </location>
</feature>
<evidence type="ECO:0000259" key="9">
    <source>
        <dbReference type="Pfam" id="PF13453"/>
    </source>
</evidence>
<keyword evidence="5 7" id="KW-1133">Transmembrane helix</keyword>
<dbReference type="InterPro" id="IPR022764">
    <property type="entry name" value="Peptidase_S54_rhomboid_dom"/>
</dbReference>
<sequence length="362" mass="40761">MPNSTFYKLCPCCDNQPLKQTQYQHQEVDVCTECGGLWFEGGELEASYADQQQQHSLKGNIGGYVGCSDRSCPDCQHPLETFKIIDNFDVEIDLCTQCNGVWIDKDEIKEVERTPRLRSAMIDLNKTNNFASYIFQFITQMPVEYNIKPRRFPIVTVSLIVLNFFIFLVTLSGVIDEDMLAQSLVMDPVYFADAPWTLISYQFLHGSWLHILGNMYFLYVIGDNLEDALGKTTYLLLYLFFGMVGGLAYYAIHLGEMAPMVGASGAIAGLFGAYLMLFKKAKLSFMFIVYQARLPAWAYFLIWLGINVYGFVASSEGVAWSAHIGGFIAGLIAGKIYYSKVMQNNPVIAFINDNEINLVGDK</sequence>